<keyword evidence="1" id="KW-1133">Transmembrane helix</keyword>
<feature type="transmembrane region" description="Helical" evidence="1">
    <location>
        <begin position="297"/>
        <end position="320"/>
    </location>
</feature>
<evidence type="ECO:0000256" key="1">
    <source>
        <dbReference type="SAM" id="Phobius"/>
    </source>
</evidence>
<name>A0ABU7KA00_9ACTN</name>
<dbReference type="EMBL" id="JAUZMY010000015">
    <property type="protein sequence ID" value="MEE2038827.1"/>
    <property type="molecule type" value="Genomic_DNA"/>
</dbReference>
<keyword evidence="1" id="KW-0812">Transmembrane</keyword>
<comment type="caution">
    <text evidence="2">The sequence shown here is derived from an EMBL/GenBank/DDBJ whole genome shotgun (WGS) entry which is preliminary data.</text>
</comment>
<gene>
    <name evidence="2" type="ORF">Q8791_16510</name>
</gene>
<feature type="transmembrane region" description="Helical" evidence="1">
    <location>
        <begin position="564"/>
        <end position="586"/>
    </location>
</feature>
<feature type="transmembrane region" description="Helical" evidence="1">
    <location>
        <begin position="656"/>
        <end position="676"/>
    </location>
</feature>
<evidence type="ECO:0000313" key="3">
    <source>
        <dbReference type="Proteomes" id="UP001356095"/>
    </source>
</evidence>
<dbReference type="RefSeq" id="WP_330092605.1">
    <property type="nucleotide sequence ID" value="NZ_JAUZMY010000015.1"/>
</dbReference>
<keyword evidence="1" id="KW-0472">Membrane</keyword>
<feature type="transmembrane region" description="Helical" evidence="1">
    <location>
        <begin position="172"/>
        <end position="193"/>
    </location>
</feature>
<proteinExistence type="predicted"/>
<evidence type="ECO:0000313" key="2">
    <source>
        <dbReference type="EMBL" id="MEE2038827.1"/>
    </source>
</evidence>
<sequence length="688" mass="72907">MPNRTLSFAHTSFLLFAALIAALLLATWELTIPTAQHSAAVWIVEDDGTADGVEVARTVQRVAEERDIAIGFITPDVRTPDSLWHMYLAAGDPRSAEAGWLTDGYPSFGRTMELRVHPVEDLAGRGLRGNYLVFGPPENAPVLAGALAEHGLGASVGASEARLWESFLGGPLFHVLAMALLVGVTSVGAGVLLDARDHGVRRLHGHSYARILRGDLGRIARLWGIALPAVSALALILLGLYNGWNQLGLYAAVALAVLGVFAAAALATHAAVLGLVHTDDILPALRGRLPVRSTRAAVHLARVPVLLLLLGVLAGTVHLAQSAREQRAALEAFDRTGETSHATLNGSTGFEDPGTAESLLGPWLREADLDGRIVIAEQHPPEALVPVGAPRPGFDVLVVNDTFLARQEVLSSDGTRYGAAPSEDRVRILMPRAHADHRDTVEGEAPAWYGLQAGSTGTAADIEVLPLADGQQVFTYGSKDPRGLDAAPFLRDPVIVALPNGAALSDRTYVTYMTHEAVLFPDPGVVREARSDPRVAEYVNTVQPIRDKAAADHASQLTLLRIELLALVAGAAVLLMTGVAACLVHVRTHAQTVFARHISGWTFPAAHRRFLAVEAAIALGFVGWAAWDSATTLRALDDPGRALPPQLVPTTGFEPLYAAAVTAAGLALTLAALALLHRRIVREGSSQA</sequence>
<dbReference type="Proteomes" id="UP001356095">
    <property type="component" value="Unassembled WGS sequence"/>
</dbReference>
<organism evidence="2 3">
    <name type="scientific">Nocardiopsis codii</name>
    <dbReference type="NCBI Taxonomy" id="3065942"/>
    <lineage>
        <taxon>Bacteria</taxon>
        <taxon>Bacillati</taxon>
        <taxon>Actinomycetota</taxon>
        <taxon>Actinomycetes</taxon>
        <taxon>Streptosporangiales</taxon>
        <taxon>Nocardiopsidaceae</taxon>
        <taxon>Nocardiopsis</taxon>
    </lineage>
</organism>
<feature type="transmembrane region" description="Helical" evidence="1">
    <location>
        <begin position="247"/>
        <end position="276"/>
    </location>
</feature>
<protein>
    <submittedName>
        <fullName evidence="2">Uncharacterized protein</fullName>
    </submittedName>
</protein>
<feature type="transmembrane region" description="Helical" evidence="1">
    <location>
        <begin position="607"/>
        <end position="627"/>
    </location>
</feature>
<accession>A0ABU7KA00</accession>
<reference evidence="2 3" key="1">
    <citation type="submission" date="2023-08" db="EMBL/GenBank/DDBJ databases">
        <authorList>
            <person name="Girao M."/>
            <person name="Carvalho M.F."/>
        </authorList>
    </citation>
    <scope>NUCLEOTIDE SEQUENCE [LARGE SCALE GENOMIC DNA]</scope>
    <source>
        <strain evidence="2 3">CT-R113</strain>
    </source>
</reference>
<keyword evidence="3" id="KW-1185">Reference proteome</keyword>
<feature type="transmembrane region" description="Helical" evidence="1">
    <location>
        <begin position="220"/>
        <end position="241"/>
    </location>
</feature>